<sequence length="91" mass="9722">MSRFTSLRLVGGKAIRDSRSTQATASRSPRINRYAVTIGTVSDLRGKPVETEDGTVRYHWVDGREAASGTSGGPGQRGTIGSVTYESGKTF</sequence>
<reference evidence="2" key="2">
    <citation type="submission" date="2020-09" db="EMBL/GenBank/DDBJ databases">
        <authorList>
            <person name="Sun Q."/>
            <person name="Zhou Y."/>
        </authorList>
    </citation>
    <scope>NUCLEOTIDE SEQUENCE</scope>
    <source>
        <strain evidence="2">CGMCC 4.7138</strain>
    </source>
</reference>
<keyword evidence="3" id="KW-1185">Reference proteome</keyword>
<evidence type="ECO:0000256" key="1">
    <source>
        <dbReference type="SAM" id="MobiDB-lite"/>
    </source>
</evidence>
<gene>
    <name evidence="2" type="ORF">GCM10011574_25290</name>
</gene>
<comment type="caution">
    <text evidence="2">The sequence shown here is derived from an EMBL/GenBank/DDBJ whole genome shotgun (WGS) entry which is preliminary data.</text>
</comment>
<feature type="compositionally biased region" description="Polar residues" evidence="1">
    <location>
        <begin position="79"/>
        <end position="91"/>
    </location>
</feature>
<protein>
    <submittedName>
        <fullName evidence="2">Uncharacterized protein</fullName>
    </submittedName>
</protein>
<dbReference type="EMBL" id="BMMN01000003">
    <property type="protein sequence ID" value="GGO09610.1"/>
    <property type="molecule type" value="Genomic_DNA"/>
</dbReference>
<feature type="region of interest" description="Disordered" evidence="1">
    <location>
        <begin position="63"/>
        <end position="91"/>
    </location>
</feature>
<organism evidence="2 3">
    <name type="scientific">Microbispora bryophytorum</name>
    <dbReference type="NCBI Taxonomy" id="1460882"/>
    <lineage>
        <taxon>Bacteria</taxon>
        <taxon>Bacillati</taxon>
        <taxon>Actinomycetota</taxon>
        <taxon>Actinomycetes</taxon>
        <taxon>Streptosporangiales</taxon>
        <taxon>Streptosporangiaceae</taxon>
        <taxon>Microbispora</taxon>
    </lineage>
</organism>
<dbReference type="AlphaFoldDB" id="A0A8H9GXT4"/>
<name>A0A8H9GXT4_9ACTN</name>
<proteinExistence type="predicted"/>
<dbReference type="Proteomes" id="UP000653480">
    <property type="component" value="Unassembled WGS sequence"/>
</dbReference>
<reference evidence="2" key="1">
    <citation type="journal article" date="2014" name="Int. J. Syst. Evol. Microbiol.">
        <title>Complete genome sequence of Corynebacterium casei LMG S-19264T (=DSM 44701T), isolated from a smear-ripened cheese.</title>
        <authorList>
            <consortium name="US DOE Joint Genome Institute (JGI-PGF)"/>
            <person name="Walter F."/>
            <person name="Albersmeier A."/>
            <person name="Kalinowski J."/>
            <person name="Ruckert C."/>
        </authorList>
    </citation>
    <scope>NUCLEOTIDE SEQUENCE</scope>
    <source>
        <strain evidence="2">CGMCC 4.7138</strain>
    </source>
</reference>
<evidence type="ECO:0000313" key="2">
    <source>
        <dbReference type="EMBL" id="GGO09610.1"/>
    </source>
</evidence>
<accession>A0A8H9GXT4</accession>
<evidence type="ECO:0000313" key="3">
    <source>
        <dbReference type="Proteomes" id="UP000653480"/>
    </source>
</evidence>